<organism evidence="1 2">
    <name type="scientific">Candidatus Scatomonas pullistercoris</name>
    <dbReference type="NCBI Taxonomy" id="2840920"/>
    <lineage>
        <taxon>Bacteria</taxon>
        <taxon>Bacillati</taxon>
        <taxon>Bacillota</taxon>
        <taxon>Clostridia</taxon>
        <taxon>Lachnospirales</taxon>
        <taxon>Lachnospiraceae</taxon>
        <taxon>Lachnospiraceae incertae sedis</taxon>
        <taxon>Candidatus Scatomonas</taxon>
    </lineage>
</organism>
<comment type="caution">
    <text evidence="1">The sequence shown here is derived from an EMBL/GenBank/DDBJ whole genome shotgun (WGS) entry which is preliminary data.</text>
</comment>
<dbReference type="EMBL" id="DVOO01000011">
    <property type="protein sequence ID" value="HIV24824.1"/>
    <property type="molecule type" value="Genomic_DNA"/>
</dbReference>
<reference evidence="1" key="2">
    <citation type="journal article" date="2021" name="PeerJ">
        <title>Extensive microbial diversity within the chicken gut microbiome revealed by metagenomics and culture.</title>
        <authorList>
            <person name="Gilroy R."/>
            <person name="Ravi A."/>
            <person name="Getino M."/>
            <person name="Pursley I."/>
            <person name="Horton D.L."/>
            <person name="Alikhan N.F."/>
            <person name="Baker D."/>
            <person name="Gharbi K."/>
            <person name="Hall N."/>
            <person name="Watson M."/>
            <person name="Adriaenssens E.M."/>
            <person name="Foster-Nyarko E."/>
            <person name="Jarju S."/>
            <person name="Secka A."/>
            <person name="Antonio M."/>
            <person name="Oren A."/>
            <person name="Chaudhuri R.R."/>
            <person name="La Ragione R."/>
            <person name="Hildebrand F."/>
            <person name="Pallen M.J."/>
        </authorList>
    </citation>
    <scope>NUCLEOTIDE SEQUENCE</scope>
    <source>
        <strain evidence="1">CHK188-20938</strain>
    </source>
</reference>
<sequence>MKPYNNLYKQAEKHGQQVMELAGAYFREPSPEAGRELETLFSATESYADQHCPGYEGILAIHTHVLALHYVNESYNPSLALAYSRMAELNYTAYLRGLNGRERETALLYQYQVWVICAYVAYDGDDFRGALEWLKKLPSSRFGTAELGLAALAQLRLACEQGEEALLRPAFEMLQAMDGLFREPLRYLFEEDIVRAAYSFYEMFFTRGIVHPELPVPYAPDRAASMLIRAKDLLKDSQQREWLQRDIDKLKAMPR</sequence>
<gene>
    <name evidence="1" type="ORF">IAB71_03405</name>
</gene>
<name>A0A9D1P1M2_9FIRM</name>
<dbReference type="Proteomes" id="UP000824169">
    <property type="component" value="Unassembled WGS sequence"/>
</dbReference>
<dbReference type="AlphaFoldDB" id="A0A9D1P1M2"/>
<evidence type="ECO:0000313" key="1">
    <source>
        <dbReference type="EMBL" id="HIV24824.1"/>
    </source>
</evidence>
<reference evidence="1" key="1">
    <citation type="submission" date="2020-10" db="EMBL/GenBank/DDBJ databases">
        <authorList>
            <person name="Gilroy R."/>
        </authorList>
    </citation>
    <scope>NUCLEOTIDE SEQUENCE</scope>
    <source>
        <strain evidence="1">CHK188-20938</strain>
    </source>
</reference>
<proteinExistence type="predicted"/>
<protein>
    <submittedName>
        <fullName evidence="1">Uncharacterized protein</fullName>
    </submittedName>
</protein>
<accession>A0A9D1P1M2</accession>
<evidence type="ECO:0000313" key="2">
    <source>
        <dbReference type="Proteomes" id="UP000824169"/>
    </source>
</evidence>